<proteinExistence type="predicted"/>
<reference evidence="1" key="1">
    <citation type="submission" date="2022-10" db="EMBL/GenBank/DDBJ databases">
        <title>Culturing micro-colonial fungi from biological soil crusts in the Mojave desert and describing Neophaeococcomyces mojavensis, and introducing the new genera and species Taxawa tesnikishii.</title>
        <authorList>
            <person name="Kurbessoian T."/>
            <person name="Stajich J.E."/>
        </authorList>
    </citation>
    <scope>NUCLEOTIDE SEQUENCE</scope>
    <source>
        <strain evidence="1">JES_112</strain>
    </source>
</reference>
<dbReference type="Proteomes" id="UP001172386">
    <property type="component" value="Unassembled WGS sequence"/>
</dbReference>
<accession>A0ACC3ACI8</accession>
<gene>
    <name evidence="1" type="ORF">H2198_003036</name>
</gene>
<organism evidence="1 2">
    <name type="scientific">Neophaeococcomyces mojaviensis</name>
    <dbReference type="NCBI Taxonomy" id="3383035"/>
    <lineage>
        <taxon>Eukaryota</taxon>
        <taxon>Fungi</taxon>
        <taxon>Dikarya</taxon>
        <taxon>Ascomycota</taxon>
        <taxon>Pezizomycotina</taxon>
        <taxon>Eurotiomycetes</taxon>
        <taxon>Chaetothyriomycetidae</taxon>
        <taxon>Chaetothyriales</taxon>
        <taxon>Chaetothyriales incertae sedis</taxon>
        <taxon>Neophaeococcomyces</taxon>
    </lineage>
</organism>
<keyword evidence="2" id="KW-1185">Reference proteome</keyword>
<comment type="caution">
    <text evidence="1">The sequence shown here is derived from an EMBL/GenBank/DDBJ whole genome shotgun (WGS) entry which is preliminary data.</text>
</comment>
<sequence length="271" mass="29567">MARLRVSPVDPNVPTRSMRINAMTEDEIRSLANGNLVEILVYQPTYAPRKVFADKKVPLKALAAVSPVIHDAIVTNNQTTGAHITALLLPYGDLSAYKDIMGWILDIIAAGKILRLRKIYQSPLLRYDRIQHIAVKLGIGFLKMGMNNRITNMLSKATESGFAIALEEVEWIYSKLSDKHPLRDLVSKALVVANHNHCLDPQFCTDLVAMTPKLPALAHDLCSYSNYLHSGTQYAGGYVDGDHTAAAATTPELAPDGDTADTAFLVVGGDS</sequence>
<protein>
    <submittedName>
        <fullName evidence="1">Uncharacterized protein</fullName>
    </submittedName>
</protein>
<evidence type="ECO:0000313" key="2">
    <source>
        <dbReference type="Proteomes" id="UP001172386"/>
    </source>
</evidence>
<dbReference type="EMBL" id="JAPDRQ010000038">
    <property type="protein sequence ID" value="KAJ9659623.1"/>
    <property type="molecule type" value="Genomic_DNA"/>
</dbReference>
<name>A0ACC3ACI8_9EURO</name>
<evidence type="ECO:0000313" key="1">
    <source>
        <dbReference type="EMBL" id="KAJ9659623.1"/>
    </source>
</evidence>